<reference evidence="2 3" key="1">
    <citation type="journal article" date="2023" name="Plants (Basel)">
        <title>Bridging the Gap: Combining Genomics and Transcriptomics Approaches to Understand Stylosanthes scabra, an Orphan Legume from the Brazilian Caatinga.</title>
        <authorList>
            <person name="Ferreira-Neto J.R.C."/>
            <person name="da Silva M.D."/>
            <person name="Binneck E."/>
            <person name="de Melo N.F."/>
            <person name="da Silva R.H."/>
            <person name="de Melo A.L.T.M."/>
            <person name="Pandolfi V."/>
            <person name="Bustamante F.O."/>
            <person name="Brasileiro-Vidal A.C."/>
            <person name="Benko-Iseppon A.M."/>
        </authorList>
    </citation>
    <scope>NUCLEOTIDE SEQUENCE [LARGE SCALE GENOMIC DNA]</scope>
    <source>
        <tissue evidence="2">Leaves</tissue>
    </source>
</reference>
<name>A0ABU6YLM4_9FABA</name>
<keyword evidence="1" id="KW-1133">Transmembrane helix</keyword>
<feature type="transmembrane region" description="Helical" evidence="1">
    <location>
        <begin position="69"/>
        <end position="87"/>
    </location>
</feature>
<dbReference type="EMBL" id="JASCZI010242095">
    <property type="protein sequence ID" value="MED6209558.1"/>
    <property type="molecule type" value="Genomic_DNA"/>
</dbReference>
<evidence type="ECO:0000256" key="1">
    <source>
        <dbReference type="SAM" id="Phobius"/>
    </source>
</evidence>
<proteinExistence type="predicted"/>
<gene>
    <name evidence="2" type="ORF">PIB30_055837</name>
</gene>
<accession>A0ABU6YLM4</accession>
<sequence length="113" mass="12797">MLLCCLREAAPPPPFREVVAVAVNLEERGCRSSRRKQGFCRCCDVTEAVLFGHYSSDHRKQYRHCRNPLLPWWLLSSMLLATVTLFVDDDAAMGKRELLPLLRNVVVVAVVGQ</sequence>
<dbReference type="Proteomes" id="UP001341840">
    <property type="component" value="Unassembled WGS sequence"/>
</dbReference>
<keyword evidence="1" id="KW-0472">Membrane</keyword>
<keyword evidence="3" id="KW-1185">Reference proteome</keyword>
<comment type="caution">
    <text evidence="2">The sequence shown here is derived from an EMBL/GenBank/DDBJ whole genome shotgun (WGS) entry which is preliminary data.</text>
</comment>
<evidence type="ECO:0000313" key="2">
    <source>
        <dbReference type="EMBL" id="MED6209558.1"/>
    </source>
</evidence>
<protein>
    <submittedName>
        <fullName evidence="2">Uncharacterized protein</fullName>
    </submittedName>
</protein>
<evidence type="ECO:0000313" key="3">
    <source>
        <dbReference type="Proteomes" id="UP001341840"/>
    </source>
</evidence>
<keyword evidence="1" id="KW-0812">Transmembrane</keyword>
<organism evidence="2 3">
    <name type="scientific">Stylosanthes scabra</name>
    <dbReference type="NCBI Taxonomy" id="79078"/>
    <lineage>
        <taxon>Eukaryota</taxon>
        <taxon>Viridiplantae</taxon>
        <taxon>Streptophyta</taxon>
        <taxon>Embryophyta</taxon>
        <taxon>Tracheophyta</taxon>
        <taxon>Spermatophyta</taxon>
        <taxon>Magnoliopsida</taxon>
        <taxon>eudicotyledons</taxon>
        <taxon>Gunneridae</taxon>
        <taxon>Pentapetalae</taxon>
        <taxon>rosids</taxon>
        <taxon>fabids</taxon>
        <taxon>Fabales</taxon>
        <taxon>Fabaceae</taxon>
        <taxon>Papilionoideae</taxon>
        <taxon>50 kb inversion clade</taxon>
        <taxon>dalbergioids sensu lato</taxon>
        <taxon>Dalbergieae</taxon>
        <taxon>Pterocarpus clade</taxon>
        <taxon>Stylosanthes</taxon>
    </lineage>
</organism>